<dbReference type="PANTHER" id="PTHR48090">
    <property type="entry name" value="UNDECAPRENYL-PHOSPHATE 4-DEOXY-4-FORMAMIDO-L-ARABINOSE TRANSFERASE-RELATED"/>
    <property type="match status" value="1"/>
</dbReference>
<dbReference type="InterPro" id="IPR001173">
    <property type="entry name" value="Glyco_trans_2-like"/>
</dbReference>
<dbReference type="Proteomes" id="UP000324758">
    <property type="component" value="Unassembled WGS sequence"/>
</dbReference>
<evidence type="ECO:0000259" key="2">
    <source>
        <dbReference type="Pfam" id="PF00535"/>
    </source>
</evidence>
<evidence type="ECO:0000313" key="4">
    <source>
        <dbReference type="Proteomes" id="UP000324758"/>
    </source>
</evidence>
<dbReference type="SUPFAM" id="SSF53448">
    <property type="entry name" value="Nucleotide-diphospho-sugar transferases"/>
    <property type="match status" value="1"/>
</dbReference>
<comment type="caution">
    <text evidence="3">The sequence shown here is derived from an EMBL/GenBank/DDBJ whole genome shotgun (WGS) entry which is preliminary data.</text>
</comment>
<keyword evidence="4" id="KW-1185">Reference proteome</keyword>
<evidence type="ECO:0000256" key="1">
    <source>
        <dbReference type="SAM" id="MobiDB-lite"/>
    </source>
</evidence>
<sequence length="271" mass="30354">MVDPVSVSPVGDLHLQDPADASSRAASSHPAESADKLPSFCIALPTYNEAAAIENCVTNISSFLGTVPARTAIIAVDDGSSDKTWEILLQLQRKFPSLILERHAKNGGYGAAQRTLCRVAVENGFEYALVMDADGTQAPHFIANFFEPMRRHIDLVKATRYDKGGTVKGVSWQRYWISRAGNLLARMVMGLPITDFTNGFRAIRTQAWTRISTTERGFIVLIEEVYLAGKLGFSFAEVPYVLTVRQEEGSESKFTYQWSIYWRYLHYIFKR</sequence>
<feature type="domain" description="Glycosyltransferase 2-like" evidence="2">
    <location>
        <begin position="41"/>
        <end position="207"/>
    </location>
</feature>
<evidence type="ECO:0000313" key="3">
    <source>
        <dbReference type="EMBL" id="TYL91760.1"/>
    </source>
</evidence>
<gene>
    <name evidence="3" type="ORF">FXB40_27985</name>
</gene>
<dbReference type="OrthoDB" id="3177103at2"/>
<feature type="compositionally biased region" description="Low complexity" evidence="1">
    <location>
        <begin position="19"/>
        <end position="31"/>
    </location>
</feature>
<dbReference type="GO" id="GO:0016740">
    <property type="term" value="F:transferase activity"/>
    <property type="evidence" value="ECO:0007669"/>
    <property type="project" value="UniProtKB-KW"/>
</dbReference>
<feature type="region of interest" description="Disordered" evidence="1">
    <location>
        <begin position="1"/>
        <end position="31"/>
    </location>
</feature>
<protein>
    <submittedName>
        <fullName evidence="3">Glycosyltransferase</fullName>
    </submittedName>
</protein>
<name>A0A5D3K8G2_9BRAD</name>
<dbReference type="InterPro" id="IPR029044">
    <property type="entry name" value="Nucleotide-diphossugar_trans"/>
</dbReference>
<dbReference type="Gene3D" id="3.90.550.10">
    <property type="entry name" value="Spore Coat Polysaccharide Biosynthesis Protein SpsA, Chain A"/>
    <property type="match status" value="1"/>
</dbReference>
<dbReference type="Pfam" id="PF00535">
    <property type="entry name" value="Glycos_transf_2"/>
    <property type="match status" value="1"/>
</dbReference>
<organism evidence="3 4">
    <name type="scientific">Bradyrhizobium rifense</name>
    <dbReference type="NCBI Taxonomy" id="515499"/>
    <lineage>
        <taxon>Bacteria</taxon>
        <taxon>Pseudomonadati</taxon>
        <taxon>Pseudomonadota</taxon>
        <taxon>Alphaproteobacteria</taxon>
        <taxon>Hyphomicrobiales</taxon>
        <taxon>Nitrobacteraceae</taxon>
        <taxon>Bradyrhizobium</taxon>
    </lineage>
</organism>
<dbReference type="EMBL" id="VSSS01000042">
    <property type="protein sequence ID" value="TYL91760.1"/>
    <property type="molecule type" value="Genomic_DNA"/>
</dbReference>
<keyword evidence="3" id="KW-0808">Transferase</keyword>
<reference evidence="3 4" key="1">
    <citation type="submission" date="2019-08" db="EMBL/GenBank/DDBJ databases">
        <title>Bradyrhizobium hipponensis sp. nov., a rhizobium isolated from a Lupinus angustifolius root nodule in Tunisia.</title>
        <authorList>
            <person name="Off K."/>
            <person name="Rejili M."/>
            <person name="Mars M."/>
            <person name="Brachmann A."/>
            <person name="Marin M."/>
        </authorList>
    </citation>
    <scope>NUCLEOTIDE SEQUENCE [LARGE SCALE GENOMIC DNA]</scope>
    <source>
        <strain evidence="3 4">CTAW71</strain>
    </source>
</reference>
<accession>A0A5D3K8G2</accession>
<dbReference type="InterPro" id="IPR050256">
    <property type="entry name" value="Glycosyltransferase_2"/>
</dbReference>
<dbReference type="AlphaFoldDB" id="A0A5D3K8G2"/>
<proteinExistence type="predicted"/>